<reference evidence="2" key="1">
    <citation type="submission" date="2023-03" db="EMBL/GenBank/DDBJ databases">
        <title>Massive genome expansion in bonnet fungi (Mycena s.s.) driven by repeated elements and novel gene families across ecological guilds.</title>
        <authorList>
            <consortium name="Lawrence Berkeley National Laboratory"/>
            <person name="Harder C.B."/>
            <person name="Miyauchi S."/>
            <person name="Viragh M."/>
            <person name="Kuo A."/>
            <person name="Thoen E."/>
            <person name="Andreopoulos B."/>
            <person name="Lu D."/>
            <person name="Skrede I."/>
            <person name="Drula E."/>
            <person name="Henrissat B."/>
            <person name="Morin E."/>
            <person name="Kohler A."/>
            <person name="Barry K."/>
            <person name="LaButti K."/>
            <person name="Morin E."/>
            <person name="Salamov A."/>
            <person name="Lipzen A."/>
            <person name="Mereny Z."/>
            <person name="Hegedus B."/>
            <person name="Baldrian P."/>
            <person name="Stursova M."/>
            <person name="Weitz H."/>
            <person name="Taylor A."/>
            <person name="Grigoriev I.V."/>
            <person name="Nagy L.G."/>
            <person name="Martin F."/>
            <person name="Kauserud H."/>
        </authorList>
    </citation>
    <scope>NUCLEOTIDE SEQUENCE</scope>
    <source>
        <strain evidence="2">9144</strain>
    </source>
</reference>
<evidence type="ECO:0000313" key="3">
    <source>
        <dbReference type="Proteomes" id="UP001219525"/>
    </source>
</evidence>
<protein>
    <submittedName>
        <fullName evidence="2">Uncharacterized protein</fullName>
    </submittedName>
</protein>
<name>A0AAD6Y4L2_9AGAR</name>
<proteinExistence type="predicted"/>
<feature type="region of interest" description="Disordered" evidence="1">
    <location>
        <begin position="1"/>
        <end position="102"/>
    </location>
</feature>
<keyword evidence="3" id="KW-1185">Reference proteome</keyword>
<gene>
    <name evidence="2" type="ORF">GGX14DRAFT_407233</name>
</gene>
<dbReference type="Proteomes" id="UP001219525">
    <property type="component" value="Unassembled WGS sequence"/>
</dbReference>
<dbReference type="AlphaFoldDB" id="A0AAD6Y4L2"/>
<evidence type="ECO:0000256" key="1">
    <source>
        <dbReference type="SAM" id="MobiDB-lite"/>
    </source>
</evidence>
<feature type="non-terminal residue" evidence="2">
    <location>
        <position position="1"/>
    </location>
</feature>
<organism evidence="2 3">
    <name type="scientific">Mycena pura</name>
    <dbReference type="NCBI Taxonomy" id="153505"/>
    <lineage>
        <taxon>Eukaryota</taxon>
        <taxon>Fungi</taxon>
        <taxon>Dikarya</taxon>
        <taxon>Basidiomycota</taxon>
        <taxon>Agaricomycotina</taxon>
        <taxon>Agaricomycetes</taxon>
        <taxon>Agaricomycetidae</taxon>
        <taxon>Agaricales</taxon>
        <taxon>Marasmiineae</taxon>
        <taxon>Mycenaceae</taxon>
        <taxon>Mycena</taxon>
    </lineage>
</organism>
<accession>A0AAD6Y4L2</accession>
<dbReference type="EMBL" id="JARJCW010000134">
    <property type="protein sequence ID" value="KAJ7191297.1"/>
    <property type="molecule type" value="Genomic_DNA"/>
</dbReference>
<sequence>MPPKFLPRKSRRKKNKDTPDSPSPLPTADPQVIADPAVNDSHLPQAVDPLDLDYCPRDSSITPPPPLAPAKKTRSRAVTVSDSDTETKAPAKKHKKNAGGAVNAAHHKLVLMVPRARVEGNQRHVLSHATTFHEALDAMHDTIGCTDVPKKPELMYKLSNSVAKAPSISLGSIGDWEGLLDEYLASLRTKLGIKNVGPKVKASRGSKVPILDLEHAGSGDDDFDEGLGIMEKERTFVEQLQAKYGHCQLCGSDVACKIDVSASRVGKLIGTRNPQCYPRDAAEQLTVRLDVSTTVPPIPALHAHASLRFHDALGDAAGI</sequence>
<evidence type="ECO:0000313" key="2">
    <source>
        <dbReference type="EMBL" id="KAJ7191297.1"/>
    </source>
</evidence>
<comment type="caution">
    <text evidence="2">The sequence shown here is derived from an EMBL/GenBank/DDBJ whole genome shotgun (WGS) entry which is preliminary data.</text>
</comment>
<feature type="compositionally biased region" description="Basic residues" evidence="1">
    <location>
        <begin position="1"/>
        <end position="15"/>
    </location>
</feature>